<gene>
    <name evidence="1" type="ORF">DMN91_002149</name>
</gene>
<organism evidence="1 2">
    <name type="scientific">Ooceraea biroi</name>
    <name type="common">Clonal raider ant</name>
    <name type="synonym">Cerapachys biroi</name>
    <dbReference type="NCBI Taxonomy" id="2015173"/>
    <lineage>
        <taxon>Eukaryota</taxon>
        <taxon>Metazoa</taxon>
        <taxon>Ecdysozoa</taxon>
        <taxon>Arthropoda</taxon>
        <taxon>Hexapoda</taxon>
        <taxon>Insecta</taxon>
        <taxon>Pterygota</taxon>
        <taxon>Neoptera</taxon>
        <taxon>Endopterygota</taxon>
        <taxon>Hymenoptera</taxon>
        <taxon>Apocrita</taxon>
        <taxon>Aculeata</taxon>
        <taxon>Formicoidea</taxon>
        <taxon>Formicidae</taxon>
        <taxon>Dorylinae</taxon>
        <taxon>Ooceraea</taxon>
    </lineage>
</organism>
<name>A0A3L8E037_OOCBI</name>
<dbReference type="Proteomes" id="UP000279307">
    <property type="component" value="Chromosome 2"/>
</dbReference>
<protein>
    <recommendedName>
        <fullName evidence="3">Transposase domain-containing protein</fullName>
    </recommendedName>
</protein>
<reference evidence="1 2" key="1">
    <citation type="journal article" date="2018" name="Genome Res.">
        <title>The genomic architecture and molecular evolution of ant odorant receptors.</title>
        <authorList>
            <person name="McKenzie S.K."/>
            <person name="Kronauer D.J.C."/>
        </authorList>
    </citation>
    <scope>NUCLEOTIDE SEQUENCE [LARGE SCALE GENOMIC DNA]</scope>
    <source>
        <strain evidence="1">Clonal line C1</strain>
    </source>
</reference>
<proteinExistence type="predicted"/>
<accession>A0A3L8E037</accession>
<dbReference type="AlphaFoldDB" id="A0A3L8E037"/>
<dbReference type="PANTHER" id="PTHR46579">
    <property type="entry name" value="F5/8 TYPE C DOMAIN-CONTAINING PROTEIN-RELATED"/>
    <property type="match status" value="1"/>
</dbReference>
<comment type="caution">
    <text evidence="1">The sequence shown here is derived from an EMBL/GenBank/DDBJ whole genome shotgun (WGS) entry which is preliminary data.</text>
</comment>
<sequence>MEGINFKYDCLGNPSLYEGSEISRKETELLIIAYCLRNNISDVGLENQLLLINAVLPHAVFKSKYKFLQSFSYQTNIEYYFCSSCSVILNFENNTSICEYCQIFYQKSNLKQIGHYFIYIPLKEQLMNFVNSKAYLYFGTITDNESDIVNSSVYKQLKEQNVIGINDITLMWNTDGVSLCKSSKLSMWPLQVCINELPYRIRRNNIILCGLFYGNTKPNMNVFLAPFAKELLDLYVNGFNSTTLHHREPINIKVYAILCSVDSVARPLIQNVKQYNGLFGCSYCFQKGKHISVGKGFARVYCYYKSVRLRTSNGHEKLVRLAVERRKVIKGVKGPSIMALFPNLNIIHSYPPEYMHACIIGVGKLFGTEWFHSKNKREKWYLGSQSTEFDNRLLAMKPPCEITRTPQSIINNKYKANDWKYFILYYSLPCLNGLIDNKYYKHWFLFVFSLSIFLKASITDVEFWLAKRALTQFVIQIEKLYGKRFMKYNVHGLLHIPEVIYAPQCTKKN</sequence>
<evidence type="ECO:0000313" key="2">
    <source>
        <dbReference type="Proteomes" id="UP000279307"/>
    </source>
</evidence>
<dbReference type="EMBL" id="QOIP01000002">
    <property type="protein sequence ID" value="RLU25986.1"/>
    <property type="molecule type" value="Genomic_DNA"/>
</dbReference>
<dbReference type="PANTHER" id="PTHR46579:SF1">
    <property type="entry name" value="F5_8 TYPE C DOMAIN-CONTAINING PROTEIN"/>
    <property type="match status" value="1"/>
</dbReference>
<evidence type="ECO:0008006" key="3">
    <source>
        <dbReference type="Google" id="ProtNLM"/>
    </source>
</evidence>
<evidence type="ECO:0000313" key="1">
    <source>
        <dbReference type="EMBL" id="RLU25986.1"/>
    </source>
</evidence>
<dbReference type="OrthoDB" id="7696251at2759"/>
<dbReference type="InterPro" id="IPR004242">
    <property type="entry name" value="Transposase_21"/>
</dbReference>
<dbReference type="Pfam" id="PF02992">
    <property type="entry name" value="Transposase_21"/>
    <property type="match status" value="1"/>
</dbReference>